<keyword evidence="3" id="KW-1185">Reference proteome</keyword>
<feature type="transmembrane region" description="Helical" evidence="1">
    <location>
        <begin position="122"/>
        <end position="141"/>
    </location>
</feature>
<gene>
    <name evidence="2" type="ORF">G3T16_15765</name>
</gene>
<dbReference type="EMBL" id="CP048711">
    <property type="protein sequence ID" value="QIB66629.1"/>
    <property type="molecule type" value="Genomic_DNA"/>
</dbReference>
<keyword evidence="1" id="KW-0812">Transmembrane</keyword>
<protein>
    <recommendedName>
        <fullName evidence="4">DUF1640 domain-containing protein</fullName>
    </recommendedName>
</protein>
<evidence type="ECO:0000313" key="2">
    <source>
        <dbReference type="EMBL" id="QIB66629.1"/>
    </source>
</evidence>
<evidence type="ECO:0008006" key="4">
    <source>
        <dbReference type="Google" id="ProtNLM"/>
    </source>
</evidence>
<dbReference type="RefSeq" id="WP_163496063.1">
    <property type="nucleotide sequence ID" value="NZ_CP048711.1"/>
</dbReference>
<name>A0A6C0U5D5_9GAMM</name>
<proteinExistence type="predicted"/>
<dbReference type="AlphaFoldDB" id="A0A6C0U5D5"/>
<dbReference type="KEGG" id="kim:G3T16_15765"/>
<keyword evidence="1" id="KW-1133">Transmembrane helix</keyword>
<keyword evidence="1" id="KW-0472">Membrane</keyword>
<organism evidence="2 3">
    <name type="scientific">Kineobactrum salinum</name>
    <dbReference type="NCBI Taxonomy" id="2708301"/>
    <lineage>
        <taxon>Bacteria</taxon>
        <taxon>Pseudomonadati</taxon>
        <taxon>Pseudomonadota</taxon>
        <taxon>Gammaproteobacteria</taxon>
        <taxon>Cellvibrionales</taxon>
        <taxon>Halieaceae</taxon>
        <taxon>Kineobactrum</taxon>
    </lineage>
</organism>
<dbReference type="Proteomes" id="UP000477680">
    <property type="component" value="Chromosome"/>
</dbReference>
<evidence type="ECO:0000313" key="3">
    <source>
        <dbReference type="Proteomes" id="UP000477680"/>
    </source>
</evidence>
<reference evidence="2 3" key="1">
    <citation type="submission" date="2020-02" db="EMBL/GenBank/DDBJ databases">
        <title>Genome sequencing for Kineobactrum sp. M2.</title>
        <authorList>
            <person name="Park S.-J."/>
        </authorList>
    </citation>
    <scope>NUCLEOTIDE SEQUENCE [LARGE SCALE GENOMIC DNA]</scope>
    <source>
        <strain evidence="2 3">M2</strain>
    </source>
</reference>
<accession>A0A6C0U5D5</accession>
<sequence>MSTLAFDSLQYARRLKAVGVPEQQAEVQAELMAEAFGFYADNIVTRDYLDATLRAAFAEQDVRLEQRFAEFETRLEQRSTEHDLRFNAIDQQFVRQEARMDGRFAEQDLKFTRQVADIKSQLRVLIFMVSGTWLLVGLPLLQEALAG</sequence>
<evidence type="ECO:0000256" key="1">
    <source>
        <dbReference type="SAM" id="Phobius"/>
    </source>
</evidence>